<dbReference type="Proteomes" id="UP000199048">
    <property type="component" value="Unassembled WGS sequence"/>
</dbReference>
<accession>A0A1I4HUM5</accession>
<dbReference type="AlphaFoldDB" id="A0A1I4HUM5"/>
<dbReference type="STRING" id="582667.SAMN05192568_100564"/>
<evidence type="ECO:0000313" key="1">
    <source>
        <dbReference type="EMBL" id="SFL45774.1"/>
    </source>
</evidence>
<protein>
    <submittedName>
        <fullName evidence="1">Uncharacterized protein</fullName>
    </submittedName>
</protein>
<organism evidence="1 2">
    <name type="scientific">Methylobacterium pseudosasicola</name>
    <dbReference type="NCBI Taxonomy" id="582667"/>
    <lineage>
        <taxon>Bacteria</taxon>
        <taxon>Pseudomonadati</taxon>
        <taxon>Pseudomonadota</taxon>
        <taxon>Alphaproteobacteria</taxon>
        <taxon>Hyphomicrobiales</taxon>
        <taxon>Methylobacteriaceae</taxon>
        <taxon>Methylobacterium</taxon>
    </lineage>
</organism>
<evidence type="ECO:0000313" key="2">
    <source>
        <dbReference type="Proteomes" id="UP000199048"/>
    </source>
</evidence>
<dbReference type="RefSeq" id="WP_092038424.1">
    <property type="nucleotide sequence ID" value="NZ_FOTK01000005.1"/>
</dbReference>
<dbReference type="OrthoDB" id="6866176at2"/>
<gene>
    <name evidence="1" type="ORF">SAMN05192568_100564</name>
</gene>
<keyword evidence="2" id="KW-1185">Reference proteome</keyword>
<name>A0A1I4HUM5_9HYPH</name>
<reference evidence="2" key="1">
    <citation type="submission" date="2016-10" db="EMBL/GenBank/DDBJ databases">
        <authorList>
            <person name="Varghese N."/>
            <person name="Submissions S."/>
        </authorList>
    </citation>
    <scope>NUCLEOTIDE SEQUENCE [LARGE SCALE GENOMIC DNA]</scope>
    <source>
        <strain evidence="2">BL36</strain>
    </source>
</reference>
<dbReference type="EMBL" id="FOTK01000005">
    <property type="protein sequence ID" value="SFL45774.1"/>
    <property type="molecule type" value="Genomic_DNA"/>
</dbReference>
<sequence length="209" mass="23871">MPDVDPDLADALRDVRQAYRLLWSYQRRILDLARVVLAAFPDHEFYAWRPRIGDPPPQLTGNPMDRWAWDFLPLAEACFLFLPGGADRNAPKAGEWMVELRVQADDVHEGYAEASEFDPARFKAAEETSSSLWLYLWLCDEGVPRNWHNWVWQNVAKPVHDDIPMNHPRGPFRIVGRRVNLATLPDRPAVEAMVADFRSMAAQALGLPA</sequence>
<proteinExistence type="predicted"/>